<dbReference type="EMBL" id="AP023447">
    <property type="protein sequence ID" value="BCL44905.1"/>
    <property type="molecule type" value="Genomic_DNA"/>
</dbReference>
<dbReference type="Proteomes" id="UP000595858">
    <property type="component" value="Chromosome"/>
</dbReference>
<name>A0AAU9C4A8_9ENTR</name>
<reference evidence="1" key="1">
    <citation type="journal article" date="2020" name="J Glob Antimicrob Resist">
        <title>Genomic characterization of clinical Enterobacter roggenkampii co-harboring blaIMP-1- and blaGES-5-encoding IncP6 and mcr-9-encoding IncHI2 plasmids isolated in Japan.</title>
        <authorList>
            <person name="Umeda K."/>
            <person name="Nakamura H."/>
            <person name="Fukuda A."/>
            <person name="Matsumoto Y."/>
            <person name="Motooka D."/>
            <person name="Nakamura S."/>
            <person name="Yasui Y."/>
            <person name="Yoshida H."/>
            <person name="Kawahara R."/>
        </authorList>
    </citation>
    <scope>NUCLEOTIDE SEQUENCE</scope>
    <source>
        <strain evidence="1">OIPH-N260</strain>
    </source>
</reference>
<evidence type="ECO:0000313" key="1">
    <source>
        <dbReference type="EMBL" id="BCL44905.1"/>
    </source>
</evidence>
<evidence type="ECO:0000313" key="2">
    <source>
        <dbReference type="Proteomes" id="UP000595858"/>
    </source>
</evidence>
<gene>
    <name evidence="1" type="ORF">OIPHN260_44070</name>
</gene>
<organism evidence="1 2">
    <name type="scientific">Enterobacter roggenkampii</name>
    <dbReference type="NCBI Taxonomy" id="1812935"/>
    <lineage>
        <taxon>Bacteria</taxon>
        <taxon>Pseudomonadati</taxon>
        <taxon>Pseudomonadota</taxon>
        <taxon>Gammaproteobacteria</taxon>
        <taxon>Enterobacterales</taxon>
        <taxon>Enterobacteriaceae</taxon>
        <taxon>Enterobacter</taxon>
        <taxon>Enterobacter cloacae complex</taxon>
    </lineage>
</organism>
<accession>A0AAU9C4A8</accession>
<dbReference type="AlphaFoldDB" id="A0AAU9C4A8"/>
<protein>
    <submittedName>
        <fullName evidence="1">Uncharacterized protein</fullName>
    </submittedName>
</protein>
<proteinExistence type="predicted"/>
<sequence length="115" mass="12309">MQKQSGKFSNGTACGDDIIHNRDMETVDRQFKAKGIFEVSFAKPGAELMLDGGGMNTRQRAGIILTAKPPGEGTADQVALIVTASPVAASVEGNIHQPVDFRQCAVAPRLQNRQQ</sequence>